<organism evidence="2 3">
    <name type="scientific">Fistulina hepatica ATCC 64428</name>
    <dbReference type="NCBI Taxonomy" id="1128425"/>
    <lineage>
        <taxon>Eukaryota</taxon>
        <taxon>Fungi</taxon>
        <taxon>Dikarya</taxon>
        <taxon>Basidiomycota</taxon>
        <taxon>Agaricomycotina</taxon>
        <taxon>Agaricomycetes</taxon>
        <taxon>Agaricomycetidae</taxon>
        <taxon>Agaricales</taxon>
        <taxon>Fistulinaceae</taxon>
        <taxon>Fistulina</taxon>
    </lineage>
</organism>
<sequence length="250" mass="28579">MDVLLRYILYPQPQRRSFAKFAFLWIRYYTLALLTFDVLQIHIFSIQRVHTDKACVVIDPITRIAGAISLWSVEIVMQLRIYALYGCSKPIAWFNGVLFIGSVASFIYILYHNVSQDGALISAAVHLPLPGCPVIHVDTEWAQWIPGLAFEAVLCGFALYKTMHRTYNDVLRKKRLSLENILLRDNVLYFIGVALLLTFNILMSKVNELLAQSIRPFEDLTCTFSNLIAGCYTYSGVWFRVSSVDSNCYL</sequence>
<gene>
    <name evidence="2" type="ORF">FISHEDRAFT_50696</name>
</gene>
<keyword evidence="3" id="KW-1185">Reference proteome</keyword>
<evidence type="ECO:0000313" key="3">
    <source>
        <dbReference type="Proteomes" id="UP000054144"/>
    </source>
</evidence>
<feature type="transmembrane region" description="Helical" evidence="1">
    <location>
        <begin position="64"/>
        <end position="85"/>
    </location>
</feature>
<evidence type="ECO:0000256" key="1">
    <source>
        <dbReference type="SAM" id="Phobius"/>
    </source>
</evidence>
<keyword evidence="1" id="KW-0812">Transmembrane</keyword>
<dbReference type="AlphaFoldDB" id="A0A0D7A282"/>
<proteinExistence type="predicted"/>
<feature type="transmembrane region" description="Helical" evidence="1">
    <location>
        <begin position="92"/>
        <end position="111"/>
    </location>
</feature>
<feature type="transmembrane region" description="Helical" evidence="1">
    <location>
        <begin position="141"/>
        <end position="160"/>
    </location>
</feature>
<dbReference type="OrthoDB" id="3258294at2759"/>
<dbReference type="EMBL" id="KN882065">
    <property type="protein sequence ID" value="KIY44825.1"/>
    <property type="molecule type" value="Genomic_DNA"/>
</dbReference>
<feature type="transmembrane region" description="Helical" evidence="1">
    <location>
        <begin position="181"/>
        <end position="203"/>
    </location>
</feature>
<evidence type="ECO:0000313" key="2">
    <source>
        <dbReference type="EMBL" id="KIY44825.1"/>
    </source>
</evidence>
<feature type="transmembrane region" description="Helical" evidence="1">
    <location>
        <begin position="21"/>
        <end position="44"/>
    </location>
</feature>
<protein>
    <submittedName>
        <fullName evidence="2">Uncharacterized protein</fullName>
    </submittedName>
</protein>
<keyword evidence="1" id="KW-1133">Transmembrane helix</keyword>
<accession>A0A0D7A282</accession>
<reference evidence="2 3" key="1">
    <citation type="journal article" date="2015" name="Fungal Genet. Biol.">
        <title>Evolution of novel wood decay mechanisms in Agaricales revealed by the genome sequences of Fistulina hepatica and Cylindrobasidium torrendii.</title>
        <authorList>
            <person name="Floudas D."/>
            <person name="Held B.W."/>
            <person name="Riley R."/>
            <person name="Nagy L.G."/>
            <person name="Koehler G."/>
            <person name="Ransdell A.S."/>
            <person name="Younus H."/>
            <person name="Chow J."/>
            <person name="Chiniquy J."/>
            <person name="Lipzen A."/>
            <person name="Tritt A."/>
            <person name="Sun H."/>
            <person name="Haridas S."/>
            <person name="LaButti K."/>
            <person name="Ohm R.A."/>
            <person name="Kues U."/>
            <person name="Blanchette R.A."/>
            <person name="Grigoriev I.V."/>
            <person name="Minto R.E."/>
            <person name="Hibbett D.S."/>
        </authorList>
    </citation>
    <scope>NUCLEOTIDE SEQUENCE [LARGE SCALE GENOMIC DNA]</scope>
    <source>
        <strain evidence="2 3">ATCC 64428</strain>
    </source>
</reference>
<name>A0A0D7A282_9AGAR</name>
<dbReference type="Proteomes" id="UP000054144">
    <property type="component" value="Unassembled WGS sequence"/>
</dbReference>
<keyword evidence="1" id="KW-0472">Membrane</keyword>